<evidence type="ECO:0000256" key="1">
    <source>
        <dbReference type="ARBA" id="ARBA00006817"/>
    </source>
</evidence>
<dbReference type="CDD" id="cd08892">
    <property type="entry name" value="SRPBCC_Aha1"/>
    <property type="match status" value="1"/>
</dbReference>
<dbReference type="GO" id="GO:0005829">
    <property type="term" value="C:cytosol"/>
    <property type="evidence" value="ECO:0007669"/>
    <property type="project" value="TreeGrafter"/>
</dbReference>
<dbReference type="SMART" id="SM01000">
    <property type="entry name" value="Aha1_N"/>
    <property type="match status" value="1"/>
</dbReference>
<keyword evidence="3" id="KW-0346">Stress response</keyword>
<dbReference type="EMBL" id="JWZX01002382">
    <property type="protein sequence ID" value="KOO29658.1"/>
    <property type="molecule type" value="Genomic_DNA"/>
</dbReference>
<dbReference type="AlphaFoldDB" id="A0A0M0JU57"/>
<gene>
    <name evidence="3" type="ORF">Ctob_007977</name>
</gene>
<dbReference type="Gene3D" id="3.15.10.20">
    <property type="entry name" value="Activator of Hsp90 ATPase Aha1, N-terminal domain"/>
    <property type="match status" value="1"/>
</dbReference>
<dbReference type="GO" id="GO:0006457">
    <property type="term" value="P:protein folding"/>
    <property type="evidence" value="ECO:0007669"/>
    <property type="project" value="TreeGrafter"/>
</dbReference>
<protein>
    <submittedName>
        <fullName evidence="3">Activator of 90 kDa heat shock protein ATPase-like 1-like protein</fullName>
    </submittedName>
</protein>
<dbReference type="InterPro" id="IPR036338">
    <property type="entry name" value="Aha1"/>
</dbReference>
<proteinExistence type="inferred from homology"/>
<organism evidence="3 4">
    <name type="scientific">Chrysochromulina tobinii</name>
    <dbReference type="NCBI Taxonomy" id="1460289"/>
    <lineage>
        <taxon>Eukaryota</taxon>
        <taxon>Haptista</taxon>
        <taxon>Haptophyta</taxon>
        <taxon>Prymnesiophyceae</taxon>
        <taxon>Prymnesiales</taxon>
        <taxon>Chrysochromulinaceae</taxon>
        <taxon>Chrysochromulina</taxon>
    </lineage>
</organism>
<dbReference type="PANTHER" id="PTHR13009">
    <property type="entry name" value="HEAT SHOCK PROTEIN 90 HSP90 CO-CHAPERONE AHA-1"/>
    <property type="match status" value="1"/>
</dbReference>
<evidence type="ECO:0000313" key="3">
    <source>
        <dbReference type="EMBL" id="KOO29658.1"/>
    </source>
</evidence>
<dbReference type="OrthoDB" id="567237at2759"/>
<dbReference type="SUPFAM" id="SSF103111">
    <property type="entry name" value="Activator of Hsp90 ATPase, Aha1"/>
    <property type="match status" value="1"/>
</dbReference>
<keyword evidence="4" id="KW-1185">Reference proteome</keyword>
<dbReference type="Pfam" id="PF09229">
    <property type="entry name" value="Aha1_N"/>
    <property type="match status" value="1"/>
</dbReference>
<dbReference type="SUPFAM" id="SSF55961">
    <property type="entry name" value="Bet v1-like"/>
    <property type="match status" value="1"/>
</dbReference>
<dbReference type="PANTHER" id="PTHR13009:SF22">
    <property type="entry name" value="LD43819P"/>
    <property type="match status" value="1"/>
</dbReference>
<feature type="domain" description="Activator of Hsp90 ATPase AHSA1-like N-terminal" evidence="2">
    <location>
        <begin position="29"/>
        <end position="166"/>
    </location>
</feature>
<dbReference type="InterPro" id="IPR023393">
    <property type="entry name" value="START-like_dom_sf"/>
</dbReference>
<accession>A0A0M0JU57</accession>
<dbReference type="Proteomes" id="UP000037460">
    <property type="component" value="Unassembled WGS sequence"/>
</dbReference>
<name>A0A0M0JU57_9EUKA</name>
<dbReference type="GO" id="GO:0051087">
    <property type="term" value="F:protein-folding chaperone binding"/>
    <property type="evidence" value="ECO:0007669"/>
    <property type="project" value="InterPro"/>
</dbReference>
<evidence type="ECO:0000313" key="4">
    <source>
        <dbReference type="Proteomes" id="UP000037460"/>
    </source>
</evidence>
<comment type="caution">
    <text evidence="3">The sequence shown here is derived from an EMBL/GenBank/DDBJ whole genome shotgun (WGS) entry which is preliminary data.</text>
</comment>
<sequence length="337" mass="37444">MAKLGEGDARWIVRERDDGANVNGWHWSEKNLTPWSEERLRELLVGISAFEEGSKKGKCTIDKLDHMNGEVTVQSRKQKKFPLYELEIKLNWSGEVWDAEGKVVTEAKGSIKIPDLSEETWDDLEMTVVCDDETSAMKPLKEAMRTEGCKRVREQCMLWVKELRESVAAGRDTAAASTKKPAAERVNASYVPAAIESKATKAITIKYSFVLPPPVLFETLLDTNRIRGATASDASMSKEVGGTFSMFSGSVEGKNVSLTPFSSSEGKAQIVWEWRFNTWPPGCSSKVTIDLLDKDGGTTLELKQTGVPDAEVERMEKGWRELLFDRLKAMLGGTVLG</sequence>
<dbReference type="GO" id="GO:0001671">
    <property type="term" value="F:ATPase activator activity"/>
    <property type="evidence" value="ECO:0007669"/>
    <property type="project" value="InterPro"/>
</dbReference>
<reference evidence="4" key="1">
    <citation type="journal article" date="2015" name="PLoS Genet.">
        <title>Genome Sequence and Transcriptome Analyses of Chrysochromulina tobin: Metabolic Tools for Enhanced Algal Fitness in the Prominent Order Prymnesiales (Haptophyceae).</title>
        <authorList>
            <person name="Hovde B.T."/>
            <person name="Deodato C.R."/>
            <person name="Hunsperger H.M."/>
            <person name="Ryken S.A."/>
            <person name="Yost W."/>
            <person name="Jha R.K."/>
            <person name="Patterson J."/>
            <person name="Monnat R.J. Jr."/>
            <person name="Barlow S.B."/>
            <person name="Starkenburg S.R."/>
            <person name="Cattolico R.A."/>
        </authorList>
    </citation>
    <scope>NUCLEOTIDE SEQUENCE</scope>
    <source>
        <strain evidence="4">CCMP291</strain>
    </source>
</reference>
<dbReference type="Gene3D" id="3.30.530.20">
    <property type="match status" value="1"/>
</dbReference>
<dbReference type="InterPro" id="IPR013538">
    <property type="entry name" value="ASHA1/2-like_C"/>
</dbReference>
<dbReference type="InterPro" id="IPR015310">
    <property type="entry name" value="AHSA1-like_N"/>
</dbReference>
<comment type="similarity">
    <text evidence="1">Belongs to the AHA1 family.</text>
</comment>
<evidence type="ECO:0000259" key="2">
    <source>
        <dbReference type="SMART" id="SM01000"/>
    </source>
</evidence>
<dbReference type="Pfam" id="PF08327">
    <property type="entry name" value="AHSA1"/>
    <property type="match status" value="1"/>
</dbReference>